<organism evidence="8 9">
    <name type="scientific">Actinacidiphila alni</name>
    <dbReference type="NCBI Taxonomy" id="380248"/>
    <lineage>
        <taxon>Bacteria</taxon>
        <taxon>Bacillati</taxon>
        <taxon>Actinomycetota</taxon>
        <taxon>Actinomycetes</taxon>
        <taxon>Kitasatosporales</taxon>
        <taxon>Streptomycetaceae</taxon>
        <taxon>Actinacidiphila</taxon>
    </lineage>
</organism>
<dbReference type="PANTHER" id="PTHR46825">
    <property type="entry name" value="D-ALANYL-D-ALANINE-CARBOXYPEPTIDASE/ENDOPEPTIDASE AMPH"/>
    <property type="match status" value="1"/>
</dbReference>
<accession>A0A1I2JZV6</accession>
<protein>
    <recommendedName>
        <fullName evidence="5">Beta-lactamase</fullName>
        <ecNumber evidence="5">3.5.2.6</ecNumber>
    </recommendedName>
</protein>
<dbReference type="GO" id="GO:0017001">
    <property type="term" value="P:antibiotic catabolic process"/>
    <property type="evidence" value="ECO:0007669"/>
    <property type="project" value="InterPro"/>
</dbReference>
<dbReference type="GO" id="GO:0008800">
    <property type="term" value="F:beta-lactamase activity"/>
    <property type="evidence" value="ECO:0007669"/>
    <property type="project" value="UniProtKB-UniRule"/>
</dbReference>
<name>A0A1I2JZV6_9ACTN</name>
<dbReference type="InterPro" id="IPR001466">
    <property type="entry name" value="Beta-lactam-related"/>
</dbReference>
<evidence type="ECO:0000259" key="7">
    <source>
        <dbReference type="Pfam" id="PF00144"/>
    </source>
</evidence>
<dbReference type="SUPFAM" id="SSF56601">
    <property type="entry name" value="beta-lactamase/transpeptidase-like"/>
    <property type="match status" value="1"/>
</dbReference>
<dbReference type="GO" id="GO:0046677">
    <property type="term" value="P:response to antibiotic"/>
    <property type="evidence" value="ECO:0007669"/>
    <property type="project" value="UniProtKB-UniRule"/>
</dbReference>
<dbReference type="Gene3D" id="3.40.710.10">
    <property type="entry name" value="DD-peptidase/beta-lactamase superfamily"/>
    <property type="match status" value="1"/>
</dbReference>
<dbReference type="PROSITE" id="PS00336">
    <property type="entry name" value="BETA_LACTAMASE_C"/>
    <property type="match status" value="1"/>
</dbReference>
<keyword evidence="4 5" id="KW-0046">Antibiotic resistance</keyword>
<proteinExistence type="inferred from homology"/>
<dbReference type="AlphaFoldDB" id="A0A1I2JZV6"/>
<dbReference type="GO" id="GO:0030288">
    <property type="term" value="C:outer membrane-bounded periplasmic space"/>
    <property type="evidence" value="ECO:0007669"/>
    <property type="project" value="InterPro"/>
</dbReference>
<evidence type="ECO:0000313" key="8">
    <source>
        <dbReference type="EMBL" id="SFF58276.1"/>
    </source>
</evidence>
<feature type="domain" description="Beta-lactamase-related" evidence="7">
    <location>
        <begin position="24"/>
        <end position="338"/>
    </location>
</feature>
<feature type="region of interest" description="Disordered" evidence="6">
    <location>
        <begin position="42"/>
        <end position="63"/>
    </location>
</feature>
<dbReference type="Pfam" id="PF00144">
    <property type="entry name" value="Beta-lactamase"/>
    <property type="match status" value="1"/>
</dbReference>
<dbReference type="InterPro" id="IPR012338">
    <property type="entry name" value="Beta-lactam/transpept-like"/>
</dbReference>
<feature type="region of interest" description="Disordered" evidence="6">
    <location>
        <begin position="207"/>
        <end position="226"/>
    </location>
</feature>
<comment type="catalytic activity">
    <reaction evidence="1 5">
        <text>a beta-lactam + H2O = a substituted beta-amino acid</text>
        <dbReference type="Rhea" id="RHEA:20401"/>
        <dbReference type="ChEBI" id="CHEBI:15377"/>
        <dbReference type="ChEBI" id="CHEBI:35627"/>
        <dbReference type="ChEBI" id="CHEBI:140347"/>
        <dbReference type="EC" id="3.5.2.6"/>
    </reaction>
</comment>
<comment type="similarity">
    <text evidence="2 5">Belongs to the class-C beta-lactamase family.</text>
</comment>
<evidence type="ECO:0000256" key="5">
    <source>
        <dbReference type="RuleBase" id="RU361140"/>
    </source>
</evidence>
<dbReference type="EMBL" id="FONG01000020">
    <property type="protein sequence ID" value="SFF58276.1"/>
    <property type="molecule type" value="Genomic_DNA"/>
</dbReference>
<evidence type="ECO:0000256" key="1">
    <source>
        <dbReference type="ARBA" id="ARBA00001526"/>
    </source>
</evidence>
<keyword evidence="3 5" id="KW-0378">Hydrolase</keyword>
<dbReference type="PANTHER" id="PTHR46825:SF7">
    <property type="entry name" value="D-ALANYL-D-ALANINE CARBOXYPEPTIDASE"/>
    <property type="match status" value="1"/>
</dbReference>
<sequence length="358" mass="37839">MSVAAASRTDAGPATDGAAFRERLERAAAEVDAPDVVLAVSRAGRRTTVGGGSGPQPQGTPREQRQYELGSLSKTFTVLLLAGLARDGVLALDDPLAEHLPDLPLPHPYAREITLRHLATHTSGLPRVPRELVAGALLRPYTNGYAGYDTARLLRAFAGARTRHAPGSRWHYSNLGIALLGPVLERATGTDYGTLLRDRVLTPLGLTRTTVGPPIPGDGPAATGYRGDGRTPLPPTDMAAFTAAGGVRAVPGDLLTYAEAHLSPGGSALEAALRDVQVPQLRRGYGRRHTHTLTWYQHPAPGGPLLFHAGATFGQQTFLGYHPATGTAVAGLATRHDRRCRVVTTSYALLYELCGDPA</sequence>
<dbReference type="OrthoDB" id="3171327at2"/>
<dbReference type="InterPro" id="IPR001586">
    <property type="entry name" value="Beta-lactam_class-C_AS"/>
</dbReference>
<evidence type="ECO:0000256" key="2">
    <source>
        <dbReference type="ARBA" id="ARBA00007840"/>
    </source>
</evidence>
<reference evidence="9" key="1">
    <citation type="submission" date="2016-10" db="EMBL/GenBank/DDBJ databases">
        <authorList>
            <person name="Varghese N."/>
            <person name="Submissions S."/>
        </authorList>
    </citation>
    <scope>NUCLEOTIDE SEQUENCE [LARGE SCALE GENOMIC DNA]</scope>
    <source>
        <strain evidence="9">CGMCC 4.3510</strain>
    </source>
</reference>
<evidence type="ECO:0000313" key="9">
    <source>
        <dbReference type="Proteomes" id="UP000199323"/>
    </source>
</evidence>
<evidence type="ECO:0000256" key="6">
    <source>
        <dbReference type="SAM" id="MobiDB-lite"/>
    </source>
</evidence>
<dbReference type="Proteomes" id="UP000199323">
    <property type="component" value="Unassembled WGS sequence"/>
</dbReference>
<dbReference type="STRING" id="380248.SAMN05216251_12022"/>
<dbReference type="EC" id="3.5.2.6" evidence="5"/>
<dbReference type="RefSeq" id="WP_093716377.1">
    <property type="nucleotide sequence ID" value="NZ_FONG01000020.1"/>
</dbReference>
<gene>
    <name evidence="8" type="ORF">SAMN05216251_12022</name>
</gene>
<keyword evidence="9" id="KW-1185">Reference proteome</keyword>
<evidence type="ECO:0000256" key="3">
    <source>
        <dbReference type="ARBA" id="ARBA00022801"/>
    </source>
</evidence>
<dbReference type="InterPro" id="IPR050491">
    <property type="entry name" value="AmpC-like"/>
</dbReference>
<evidence type="ECO:0000256" key="4">
    <source>
        <dbReference type="ARBA" id="ARBA00023251"/>
    </source>
</evidence>